<keyword evidence="3" id="KW-1185">Reference proteome</keyword>
<keyword evidence="1" id="KW-0732">Signal</keyword>
<comment type="caution">
    <text evidence="2">The sequence shown here is derived from an EMBL/GenBank/DDBJ whole genome shotgun (WGS) entry which is preliminary data.</text>
</comment>
<dbReference type="Gene3D" id="1.25.40.10">
    <property type="entry name" value="Tetratricopeptide repeat domain"/>
    <property type="match status" value="1"/>
</dbReference>
<name>A0A023C157_9FLAO</name>
<dbReference type="eggNOG" id="COG0457">
    <property type="taxonomic scope" value="Bacteria"/>
</dbReference>
<dbReference type="Pfam" id="PF11138">
    <property type="entry name" value="DUF2911"/>
    <property type="match status" value="1"/>
</dbReference>
<evidence type="ECO:0000313" key="2">
    <source>
        <dbReference type="EMBL" id="EZH76020.1"/>
    </source>
</evidence>
<protein>
    <submittedName>
        <fullName evidence="2">Uncharacterized protein</fullName>
    </submittedName>
</protein>
<dbReference type="SUPFAM" id="SSF48452">
    <property type="entry name" value="TPR-like"/>
    <property type="match status" value="1"/>
</dbReference>
<evidence type="ECO:0000313" key="3">
    <source>
        <dbReference type="Proteomes" id="UP000023541"/>
    </source>
</evidence>
<accession>A0A023C157</accession>
<dbReference type="Proteomes" id="UP000023541">
    <property type="component" value="Unassembled WGS sequence"/>
</dbReference>
<dbReference type="InterPro" id="IPR021314">
    <property type="entry name" value="DUF2911"/>
</dbReference>
<sequence>MKQFNLITICIVSAMMLLSIQTNAQLTTPEGSQRAQVMQRVGITNITIDYGRPSVKEREIWGKLVPYGYNNLGFGTSKAAPWRAGANSNSTITFTHDVKIEGKDIKAGTYGLHIALKEDGGATVIFSNNSTSWGSYFYDEKEDALRVDVKTKETAHTEMLTFLFPNVEANSAIAALRWEKKEIPFKIEVDVKNVVMAGIKNDLRNSAGFTQTNWDNAANYAFNAGELDQALEWVNASISGNFFSKETFANLSLKSQILAKQGKTAEAMTFVDKAAKLGSTTQIFRLGTGLISLGQKDKALVILKDNVKNSKGAWPSNYGLAKAYSATGDYKNAIKAINTSLANAPDRFKGRLNGDLEKLKNGKDIN</sequence>
<organism evidence="2 3">
    <name type="scientific">Aquimarina atlantica</name>
    <dbReference type="NCBI Taxonomy" id="1317122"/>
    <lineage>
        <taxon>Bacteria</taxon>
        <taxon>Pseudomonadati</taxon>
        <taxon>Bacteroidota</taxon>
        <taxon>Flavobacteriia</taxon>
        <taxon>Flavobacteriales</taxon>
        <taxon>Flavobacteriaceae</taxon>
        <taxon>Aquimarina</taxon>
    </lineage>
</organism>
<proteinExistence type="predicted"/>
<dbReference type="InterPro" id="IPR019734">
    <property type="entry name" value="TPR_rpt"/>
</dbReference>
<dbReference type="OrthoDB" id="187854at2"/>
<dbReference type="InterPro" id="IPR011990">
    <property type="entry name" value="TPR-like_helical_dom_sf"/>
</dbReference>
<dbReference type="RefSeq" id="WP_034238936.1">
    <property type="nucleotide sequence ID" value="NZ_AQRA01000001.1"/>
</dbReference>
<gene>
    <name evidence="2" type="ORF">ATO12_04315</name>
</gene>
<dbReference type="Pfam" id="PF13181">
    <property type="entry name" value="TPR_8"/>
    <property type="match status" value="1"/>
</dbReference>
<reference evidence="2 3" key="1">
    <citation type="submission" date="2014-04" db="EMBL/GenBank/DDBJ databases">
        <title>Aquimarina sp. 22II-S11-z7 Genome Sequencing.</title>
        <authorList>
            <person name="Lai Q."/>
        </authorList>
    </citation>
    <scope>NUCLEOTIDE SEQUENCE [LARGE SCALE GENOMIC DNA]</scope>
    <source>
        <strain evidence="2 3">22II-S11-z7</strain>
    </source>
</reference>
<dbReference type="AlphaFoldDB" id="A0A023C157"/>
<feature type="signal peptide" evidence="1">
    <location>
        <begin position="1"/>
        <end position="24"/>
    </location>
</feature>
<dbReference type="STRING" id="1317122.ATO12_04315"/>
<dbReference type="EMBL" id="AQRA01000001">
    <property type="protein sequence ID" value="EZH76020.1"/>
    <property type="molecule type" value="Genomic_DNA"/>
</dbReference>
<evidence type="ECO:0000256" key="1">
    <source>
        <dbReference type="SAM" id="SignalP"/>
    </source>
</evidence>
<feature type="chain" id="PRO_5001512095" evidence="1">
    <location>
        <begin position="25"/>
        <end position="366"/>
    </location>
</feature>